<sequence length="440" mass="47617">MPVLVSHPDEVKILSRRFGQGAAEIEKYVEMDGYKAVQNAITNGPEWVITEMKASGLRGRGGAGFPTGLKWSFVPKVSEKPKYVLVNGDESEPGTCKDHVIFLHDPHAVIEGTMIAGLAIGAKMGFIYLRGEYRYLLKIVEKAVADAYAKGYLGKNIFGHEGVDFDIVTQTGAGAYEVGEESALMESLEGKRGIPRIKPPFPAIVGLYGGPTVINNAETIASAPPILLMGGEAYAKVGSERNGGTRLFGISGHVNKPGVYELPMGYSLRKAIYEVAGGIKGGRALKAVVPGGSSCPVLLPEEIDVGLDFDQMGKAGTMLGSGGIVVLDETVSIVEFAMRTMKFYQHESCGWCIPCREGTDWLLKTLTRFYDGGGNKKDINNIQYLAENMMGRTFCPLGDAAAMPTLGFIKKFRHEFEEYLEGKRTEKQFITVQDLVGAGH</sequence>
<dbReference type="InterPro" id="IPR037225">
    <property type="entry name" value="Nuo51_FMN-bd_sf"/>
</dbReference>
<dbReference type="RefSeq" id="WP_013568994.1">
    <property type="nucleotide sequence ID" value="NC_014963.1"/>
</dbReference>
<evidence type="ECO:0000256" key="6">
    <source>
        <dbReference type="ARBA" id="ARBA00022643"/>
    </source>
</evidence>
<comment type="cofactor">
    <cofactor evidence="1">
        <name>FMN</name>
        <dbReference type="ChEBI" id="CHEBI:58210"/>
    </cofactor>
</comment>
<evidence type="ECO:0000256" key="4">
    <source>
        <dbReference type="ARBA" id="ARBA00022485"/>
    </source>
</evidence>
<dbReference type="KEGG" id="tsa:AciPR4_2481"/>
<dbReference type="InterPro" id="IPR050837">
    <property type="entry name" value="ComplexI_51kDa_subunit"/>
</dbReference>
<dbReference type="Gene3D" id="1.20.1440.230">
    <property type="entry name" value="NADH-ubiquinone oxidoreductase 51kDa subunit, iron-sulphur binding domain"/>
    <property type="match status" value="1"/>
</dbReference>
<evidence type="ECO:0000256" key="7">
    <source>
        <dbReference type="ARBA" id="ARBA00022723"/>
    </source>
</evidence>
<keyword evidence="4" id="KW-0004">4Fe-4S</keyword>
<keyword evidence="9" id="KW-0411">Iron-sulfur</keyword>
<organism evidence="11 12">
    <name type="scientific">Terriglobus saanensis (strain ATCC BAA-1853 / DSM 23119 / SP1PR4)</name>
    <dbReference type="NCBI Taxonomy" id="401053"/>
    <lineage>
        <taxon>Bacteria</taxon>
        <taxon>Pseudomonadati</taxon>
        <taxon>Acidobacteriota</taxon>
        <taxon>Terriglobia</taxon>
        <taxon>Terriglobales</taxon>
        <taxon>Acidobacteriaceae</taxon>
        <taxon>Terriglobus</taxon>
    </lineage>
</organism>
<dbReference type="OrthoDB" id="9761899at2"/>
<evidence type="ECO:0000256" key="5">
    <source>
        <dbReference type="ARBA" id="ARBA00022630"/>
    </source>
</evidence>
<dbReference type="PANTHER" id="PTHR11780:SF10">
    <property type="entry name" value="NADH DEHYDROGENASE [UBIQUINONE] FLAVOPROTEIN 1, MITOCHONDRIAL"/>
    <property type="match status" value="1"/>
</dbReference>
<evidence type="ECO:0000256" key="9">
    <source>
        <dbReference type="ARBA" id="ARBA00023014"/>
    </source>
</evidence>
<keyword evidence="12" id="KW-1185">Reference proteome</keyword>
<feature type="domain" description="NADH-ubiquinone oxidoreductase 51kDa subunit iron-sulphur binding" evidence="10">
    <location>
        <begin position="334"/>
        <end position="379"/>
    </location>
</feature>
<dbReference type="GO" id="GO:0003954">
    <property type="term" value="F:NADH dehydrogenase activity"/>
    <property type="evidence" value="ECO:0007669"/>
    <property type="project" value="TreeGrafter"/>
</dbReference>
<dbReference type="Proteomes" id="UP000006844">
    <property type="component" value="Chromosome"/>
</dbReference>
<dbReference type="HOGENOM" id="CLU_014881_0_1_0"/>
<reference evidence="11 12" key="1">
    <citation type="journal article" date="2012" name="Stand. Genomic Sci.">
        <title>Complete genome sequence of Terriglobus saanensis type strain SP1PR4(T), an Acidobacteria from tundra soil.</title>
        <authorList>
            <person name="Rawat S.R."/>
            <person name="Mannisto M.K."/>
            <person name="Starovoytov V."/>
            <person name="Goodwin L."/>
            <person name="Nolan M."/>
            <person name="Hauser L."/>
            <person name="Land M."/>
            <person name="Davenport K.W."/>
            <person name="Woyke T."/>
            <person name="Haggblom M.M."/>
        </authorList>
    </citation>
    <scope>NUCLEOTIDE SEQUENCE</scope>
    <source>
        <strain evidence="12">ATCC BAA-1853 / DSM 23119 / SP1PR4</strain>
    </source>
</reference>
<dbReference type="Gene3D" id="6.10.250.1450">
    <property type="match status" value="1"/>
</dbReference>
<keyword evidence="5" id="KW-0285">Flavoprotein</keyword>
<evidence type="ECO:0000256" key="1">
    <source>
        <dbReference type="ARBA" id="ARBA00001917"/>
    </source>
</evidence>
<comment type="cofactor">
    <cofactor evidence="2">
        <name>[4Fe-4S] cluster</name>
        <dbReference type="ChEBI" id="CHEBI:49883"/>
    </cofactor>
</comment>
<dbReference type="Gene3D" id="3.40.50.11540">
    <property type="entry name" value="NADH-ubiquinone oxidoreductase 51kDa subunit"/>
    <property type="match status" value="1"/>
</dbReference>
<name>E8UZI1_TERSS</name>
<dbReference type="AlphaFoldDB" id="E8UZI1"/>
<evidence type="ECO:0000313" key="11">
    <source>
        <dbReference type="EMBL" id="ADV83261.1"/>
    </source>
</evidence>
<gene>
    <name evidence="11" type="ordered locus">AciPR4_2481</name>
</gene>
<keyword evidence="8" id="KW-0408">Iron</keyword>
<dbReference type="InterPro" id="IPR001949">
    <property type="entry name" value="NADH-UbQ_OxRdtase_51kDa_CS"/>
</dbReference>
<dbReference type="FunFam" id="3.40.50.11540:FF:000001">
    <property type="entry name" value="NADH dehydrogenase [ubiquinone] flavoprotein 1, mitochondrial"/>
    <property type="match status" value="1"/>
</dbReference>
<dbReference type="SUPFAM" id="SSF140490">
    <property type="entry name" value="Nqo1C-terminal domain-like"/>
    <property type="match status" value="1"/>
</dbReference>
<dbReference type="InterPro" id="IPR011538">
    <property type="entry name" value="Nuo51_FMN-bd"/>
</dbReference>
<keyword evidence="11" id="KW-0560">Oxidoreductase</keyword>
<evidence type="ECO:0000259" key="10">
    <source>
        <dbReference type="SMART" id="SM00928"/>
    </source>
</evidence>
<dbReference type="Gene3D" id="3.10.20.600">
    <property type="match status" value="1"/>
</dbReference>
<evidence type="ECO:0000256" key="8">
    <source>
        <dbReference type="ARBA" id="ARBA00023004"/>
    </source>
</evidence>
<dbReference type="GO" id="GO:0046872">
    <property type="term" value="F:metal ion binding"/>
    <property type="evidence" value="ECO:0007669"/>
    <property type="project" value="UniProtKB-KW"/>
</dbReference>
<evidence type="ECO:0000256" key="3">
    <source>
        <dbReference type="ARBA" id="ARBA00007523"/>
    </source>
</evidence>
<dbReference type="NCBIfam" id="NF010120">
    <property type="entry name" value="PRK13596.1"/>
    <property type="match status" value="1"/>
</dbReference>
<dbReference type="Pfam" id="PF10531">
    <property type="entry name" value="SLBB"/>
    <property type="match status" value="1"/>
</dbReference>
<dbReference type="EC" id="1.6.99.5" evidence="11"/>
<evidence type="ECO:0000256" key="2">
    <source>
        <dbReference type="ARBA" id="ARBA00001966"/>
    </source>
</evidence>
<dbReference type="InterPro" id="IPR019554">
    <property type="entry name" value="Soluble_ligand-bd"/>
</dbReference>
<accession>E8UZI1</accession>
<dbReference type="GO" id="GO:0008137">
    <property type="term" value="F:NADH dehydrogenase (ubiquinone) activity"/>
    <property type="evidence" value="ECO:0007669"/>
    <property type="project" value="InterPro"/>
</dbReference>
<dbReference type="Pfam" id="PF10589">
    <property type="entry name" value="NADH_4Fe-4S"/>
    <property type="match status" value="1"/>
</dbReference>
<dbReference type="PANTHER" id="PTHR11780">
    <property type="entry name" value="NADH-UBIQUINONE OXIDOREDUCTASE FLAVOPROTEIN 1 NDUFV1"/>
    <property type="match status" value="1"/>
</dbReference>
<keyword evidence="6" id="KW-0288">FMN</keyword>
<keyword evidence="7" id="KW-0479">Metal-binding</keyword>
<evidence type="ECO:0000313" key="12">
    <source>
        <dbReference type="Proteomes" id="UP000006844"/>
    </source>
</evidence>
<dbReference type="STRING" id="401053.AciPR4_2481"/>
<dbReference type="SMART" id="SM00928">
    <property type="entry name" value="NADH_4Fe-4S"/>
    <property type="match status" value="1"/>
</dbReference>
<dbReference type="EMBL" id="CP002467">
    <property type="protein sequence ID" value="ADV83261.1"/>
    <property type="molecule type" value="Genomic_DNA"/>
</dbReference>
<dbReference type="FunFam" id="1.20.1440.230:FF:000001">
    <property type="entry name" value="Mitochondrial NADH dehydrogenase flavoprotein 1"/>
    <property type="match status" value="1"/>
</dbReference>
<dbReference type="SUPFAM" id="SSF142019">
    <property type="entry name" value="Nqo1 FMN-binding domain-like"/>
    <property type="match status" value="1"/>
</dbReference>
<dbReference type="SUPFAM" id="SSF142984">
    <property type="entry name" value="Nqo1 middle domain-like"/>
    <property type="match status" value="1"/>
</dbReference>
<dbReference type="GO" id="GO:0051539">
    <property type="term" value="F:4 iron, 4 sulfur cluster binding"/>
    <property type="evidence" value="ECO:0007669"/>
    <property type="project" value="UniProtKB-KW"/>
</dbReference>
<dbReference type="Pfam" id="PF01512">
    <property type="entry name" value="Complex1_51K"/>
    <property type="match status" value="1"/>
</dbReference>
<protein>
    <submittedName>
        <fullName evidence="11">NADH dehydrogenase (Quinone)</fullName>
        <ecNumber evidence="11">1.6.99.5</ecNumber>
    </submittedName>
</protein>
<proteinExistence type="inferred from homology"/>
<dbReference type="eggNOG" id="COG1894">
    <property type="taxonomic scope" value="Bacteria"/>
</dbReference>
<dbReference type="GO" id="GO:0010181">
    <property type="term" value="F:FMN binding"/>
    <property type="evidence" value="ECO:0007669"/>
    <property type="project" value="InterPro"/>
</dbReference>
<dbReference type="PROSITE" id="PS00645">
    <property type="entry name" value="COMPLEX1_51K_2"/>
    <property type="match status" value="1"/>
</dbReference>
<dbReference type="GO" id="GO:0045333">
    <property type="term" value="P:cellular respiration"/>
    <property type="evidence" value="ECO:0007669"/>
    <property type="project" value="TreeGrafter"/>
</dbReference>
<dbReference type="InterPro" id="IPR037207">
    <property type="entry name" value="Nuop51_4Fe4S-bd_sf"/>
</dbReference>
<comment type="similarity">
    <text evidence="3">Belongs to the complex I 51 kDa subunit family.</text>
</comment>
<dbReference type="InterPro" id="IPR019575">
    <property type="entry name" value="Nuop51_4Fe4S-bd"/>
</dbReference>